<keyword evidence="1" id="KW-0732">Signal</keyword>
<keyword evidence="4" id="KW-1185">Reference proteome</keyword>
<evidence type="ECO:0000313" key="4">
    <source>
        <dbReference type="Proteomes" id="UP001176961"/>
    </source>
</evidence>
<reference evidence="3" key="1">
    <citation type="submission" date="2023-07" db="EMBL/GenBank/DDBJ databases">
        <authorList>
            <consortium name="CYATHOMIX"/>
        </authorList>
    </citation>
    <scope>NUCLEOTIDE SEQUENCE</scope>
    <source>
        <strain evidence="3">N/A</strain>
    </source>
</reference>
<evidence type="ECO:0000256" key="1">
    <source>
        <dbReference type="SAM" id="SignalP"/>
    </source>
</evidence>
<dbReference type="InterPro" id="IPR001304">
    <property type="entry name" value="C-type_lectin-like"/>
</dbReference>
<name>A0AA36GZU8_CYLNA</name>
<evidence type="ECO:0000313" key="3">
    <source>
        <dbReference type="EMBL" id="CAJ0601322.1"/>
    </source>
</evidence>
<dbReference type="InterPro" id="IPR016186">
    <property type="entry name" value="C-type_lectin-like/link_sf"/>
</dbReference>
<dbReference type="Pfam" id="PF00059">
    <property type="entry name" value="Lectin_C"/>
    <property type="match status" value="1"/>
</dbReference>
<feature type="domain" description="C-type lectin" evidence="2">
    <location>
        <begin position="57"/>
        <end position="189"/>
    </location>
</feature>
<feature type="signal peptide" evidence="1">
    <location>
        <begin position="1"/>
        <end position="18"/>
    </location>
</feature>
<dbReference type="PROSITE" id="PS50041">
    <property type="entry name" value="C_TYPE_LECTIN_2"/>
    <property type="match status" value="1"/>
</dbReference>
<comment type="caution">
    <text evidence="3">The sequence shown here is derived from an EMBL/GenBank/DDBJ whole genome shotgun (WGS) entry which is preliminary data.</text>
</comment>
<dbReference type="Proteomes" id="UP001176961">
    <property type="component" value="Unassembled WGS sequence"/>
</dbReference>
<dbReference type="Gene3D" id="3.10.100.10">
    <property type="entry name" value="Mannose-Binding Protein A, subunit A"/>
    <property type="match status" value="1"/>
</dbReference>
<sequence length="201" mass="22986">MYLLLFALFPLAIGFVDPNSNKQISRSSAHSPGFSYPNCSNAACPGHCENGWAYFGETDACYKVFHWGAFYRAESRCRDVGAHLTSIHSEDENHFVADLTETGFEWHYGNYEEHVRGSTWIGLRRADYLNSGDWLWTDGTNVEFLAWAPDEPNNYAGNERCVELHSDRIIEPGTSLRQHKWNDWPCSSEIRSYVCKKPALH</sequence>
<evidence type="ECO:0000259" key="2">
    <source>
        <dbReference type="PROSITE" id="PS50041"/>
    </source>
</evidence>
<dbReference type="SMART" id="SM00034">
    <property type="entry name" value="CLECT"/>
    <property type="match status" value="1"/>
</dbReference>
<dbReference type="InterPro" id="IPR050111">
    <property type="entry name" value="C-type_lectin/snaclec_domain"/>
</dbReference>
<accession>A0AA36GZU8</accession>
<organism evidence="3 4">
    <name type="scientific">Cylicocyclus nassatus</name>
    <name type="common">Nematode worm</name>
    <dbReference type="NCBI Taxonomy" id="53992"/>
    <lineage>
        <taxon>Eukaryota</taxon>
        <taxon>Metazoa</taxon>
        <taxon>Ecdysozoa</taxon>
        <taxon>Nematoda</taxon>
        <taxon>Chromadorea</taxon>
        <taxon>Rhabditida</taxon>
        <taxon>Rhabditina</taxon>
        <taxon>Rhabditomorpha</taxon>
        <taxon>Strongyloidea</taxon>
        <taxon>Strongylidae</taxon>
        <taxon>Cylicocyclus</taxon>
    </lineage>
</organism>
<gene>
    <name evidence="3" type="ORF">CYNAS_LOCUS13305</name>
</gene>
<dbReference type="InterPro" id="IPR016187">
    <property type="entry name" value="CTDL_fold"/>
</dbReference>
<proteinExistence type="predicted"/>
<feature type="chain" id="PRO_5041447735" description="C-type lectin domain-containing protein" evidence="1">
    <location>
        <begin position="19"/>
        <end position="201"/>
    </location>
</feature>
<dbReference type="SUPFAM" id="SSF56436">
    <property type="entry name" value="C-type lectin-like"/>
    <property type="match status" value="1"/>
</dbReference>
<protein>
    <recommendedName>
        <fullName evidence="2">C-type lectin domain-containing protein</fullName>
    </recommendedName>
</protein>
<dbReference type="AlphaFoldDB" id="A0AA36GZU8"/>
<dbReference type="PANTHER" id="PTHR22803">
    <property type="entry name" value="MANNOSE, PHOSPHOLIPASE, LECTIN RECEPTOR RELATED"/>
    <property type="match status" value="1"/>
</dbReference>
<dbReference type="EMBL" id="CATQJL010000305">
    <property type="protein sequence ID" value="CAJ0601322.1"/>
    <property type="molecule type" value="Genomic_DNA"/>
</dbReference>